<dbReference type="InterPro" id="IPR036754">
    <property type="entry name" value="YbaK/aa-tRNA-synt-asso_dom_sf"/>
</dbReference>
<sequence length="226" mass="25696">VNREKCTVIVDDLIPESRNMVAGANKLDYHLSNTNYGRDYEADIVADITLVQDNSTCTECNSKLTITNGLPLFTSSLINRSEIINFLDNKGKPQNADILISSFDITRIFGTLARVTDKFGVKLPHDLSPFQFVLMTIGNSDEIIELANNIYKDLNEKFDILFDNREVKFGVKLADADLRSIHNRIIISKKTLENNQVEFLVRGFKDRIYCQIEDIESELENILNKS</sequence>
<dbReference type="SUPFAM" id="SSF52954">
    <property type="entry name" value="Class II aaRS ABD-related"/>
    <property type="match status" value="1"/>
</dbReference>
<dbReference type="EMBL" id="LAZR01049913">
    <property type="protein sequence ID" value="KKK88532.1"/>
    <property type="molecule type" value="Genomic_DNA"/>
</dbReference>
<dbReference type="GO" id="GO:0006433">
    <property type="term" value="P:prolyl-tRNA aminoacylation"/>
    <property type="evidence" value="ECO:0007669"/>
    <property type="project" value="TreeGrafter"/>
</dbReference>
<dbReference type="InterPro" id="IPR050062">
    <property type="entry name" value="Pro-tRNA_synthetase"/>
</dbReference>
<dbReference type="Pfam" id="PF03129">
    <property type="entry name" value="HGTP_anticodon"/>
    <property type="match status" value="1"/>
</dbReference>
<reference evidence="2" key="1">
    <citation type="journal article" date="2015" name="Nature">
        <title>Complex archaea that bridge the gap between prokaryotes and eukaryotes.</title>
        <authorList>
            <person name="Spang A."/>
            <person name="Saw J.H."/>
            <person name="Jorgensen S.L."/>
            <person name="Zaremba-Niedzwiedzka K."/>
            <person name="Martijn J."/>
            <person name="Lind A.E."/>
            <person name="van Eijk R."/>
            <person name="Schleper C."/>
            <person name="Guy L."/>
            <person name="Ettema T.J."/>
        </authorList>
    </citation>
    <scope>NUCLEOTIDE SEQUENCE</scope>
</reference>
<evidence type="ECO:0000259" key="1">
    <source>
        <dbReference type="Pfam" id="PF03129"/>
    </source>
</evidence>
<dbReference type="AlphaFoldDB" id="A0A0F8Z451"/>
<comment type="caution">
    <text evidence="2">The sequence shown here is derived from an EMBL/GenBank/DDBJ whole genome shotgun (WGS) entry which is preliminary data.</text>
</comment>
<dbReference type="PANTHER" id="PTHR42753">
    <property type="entry name" value="MITOCHONDRIAL RIBOSOME PROTEIN L39/PROLYL-TRNA LIGASE FAMILY MEMBER"/>
    <property type="match status" value="1"/>
</dbReference>
<dbReference type="GO" id="GO:0004827">
    <property type="term" value="F:proline-tRNA ligase activity"/>
    <property type="evidence" value="ECO:0007669"/>
    <property type="project" value="TreeGrafter"/>
</dbReference>
<dbReference type="GO" id="GO:0002161">
    <property type="term" value="F:aminoacyl-tRNA deacylase activity"/>
    <property type="evidence" value="ECO:0007669"/>
    <property type="project" value="InterPro"/>
</dbReference>
<dbReference type="Gene3D" id="3.40.50.800">
    <property type="entry name" value="Anticodon-binding domain"/>
    <property type="match status" value="1"/>
</dbReference>
<feature type="non-terminal residue" evidence="2">
    <location>
        <position position="1"/>
    </location>
</feature>
<organism evidence="2">
    <name type="scientific">marine sediment metagenome</name>
    <dbReference type="NCBI Taxonomy" id="412755"/>
    <lineage>
        <taxon>unclassified sequences</taxon>
        <taxon>metagenomes</taxon>
        <taxon>ecological metagenomes</taxon>
    </lineage>
</organism>
<name>A0A0F8Z451_9ZZZZ</name>
<dbReference type="Gene3D" id="3.90.960.10">
    <property type="entry name" value="YbaK/aminoacyl-tRNA synthetase-associated domain"/>
    <property type="match status" value="1"/>
</dbReference>
<dbReference type="PANTHER" id="PTHR42753:SF2">
    <property type="entry name" value="PROLINE--TRNA LIGASE"/>
    <property type="match status" value="1"/>
</dbReference>
<accession>A0A0F8Z451</accession>
<proteinExistence type="predicted"/>
<dbReference type="GO" id="GO:0005829">
    <property type="term" value="C:cytosol"/>
    <property type="evidence" value="ECO:0007669"/>
    <property type="project" value="TreeGrafter"/>
</dbReference>
<feature type="domain" description="Anticodon-binding" evidence="1">
    <location>
        <begin position="131"/>
        <end position="220"/>
    </location>
</feature>
<protein>
    <recommendedName>
        <fullName evidence="1">Anticodon-binding domain-containing protein</fullName>
    </recommendedName>
</protein>
<dbReference type="InterPro" id="IPR004154">
    <property type="entry name" value="Anticodon-bd"/>
</dbReference>
<dbReference type="InterPro" id="IPR036621">
    <property type="entry name" value="Anticodon-bd_dom_sf"/>
</dbReference>
<gene>
    <name evidence="2" type="ORF">LCGC14_2742210</name>
</gene>
<evidence type="ECO:0000313" key="2">
    <source>
        <dbReference type="EMBL" id="KKK88532.1"/>
    </source>
</evidence>